<dbReference type="Proteomes" id="UP001055868">
    <property type="component" value="Chromosome"/>
</dbReference>
<evidence type="ECO:0000313" key="3">
    <source>
        <dbReference type="Proteomes" id="UP001055868"/>
    </source>
</evidence>
<evidence type="ECO:0000256" key="1">
    <source>
        <dbReference type="SAM" id="Phobius"/>
    </source>
</evidence>
<evidence type="ECO:0000313" key="2">
    <source>
        <dbReference type="EMBL" id="UQN30478.1"/>
    </source>
</evidence>
<organism evidence="2 3">
    <name type="scientific">Brachybacterium kimchii</name>
    <dbReference type="NCBI Taxonomy" id="2942909"/>
    <lineage>
        <taxon>Bacteria</taxon>
        <taxon>Bacillati</taxon>
        <taxon>Actinomycetota</taxon>
        <taxon>Actinomycetes</taxon>
        <taxon>Micrococcales</taxon>
        <taxon>Dermabacteraceae</taxon>
        <taxon>Brachybacterium</taxon>
    </lineage>
</organism>
<keyword evidence="1" id="KW-1133">Transmembrane helix</keyword>
<dbReference type="EMBL" id="CP097218">
    <property type="protein sequence ID" value="UQN30478.1"/>
    <property type="molecule type" value="Genomic_DNA"/>
</dbReference>
<feature type="transmembrane region" description="Helical" evidence="1">
    <location>
        <begin position="42"/>
        <end position="66"/>
    </location>
</feature>
<name>A0ABY4N7E1_9MICO</name>
<dbReference type="RefSeq" id="WP_249479803.1">
    <property type="nucleotide sequence ID" value="NZ_CP097218.1"/>
</dbReference>
<keyword evidence="3" id="KW-1185">Reference proteome</keyword>
<proteinExistence type="predicted"/>
<accession>A0ABY4N7E1</accession>
<feature type="transmembrane region" description="Helical" evidence="1">
    <location>
        <begin position="72"/>
        <end position="91"/>
    </location>
</feature>
<protein>
    <submittedName>
        <fullName evidence="2">Uncharacterized protein</fullName>
    </submittedName>
</protein>
<sequence length="169" mass="18604">MSDENEKEREVYLYNLTSMTGKEAQAERRSVHLTIDMKRGTLVSLIASVIISIPVFAAALAIFQVIPYIPTYLGVLPGALAFFVALGLMLLRQRRGLQLSHGRAFIDKKLAKGRSQLGVFIQGGISSQAGGLLIIDPLESTPIRVTPSSVDNDRTQEWDTELILDEVYA</sequence>
<reference evidence="2" key="1">
    <citation type="submission" date="2022-05" db="EMBL/GenBank/DDBJ databases">
        <title>Genomic analysis of Brachybacterium sp. CBA3104.</title>
        <authorList>
            <person name="Roh S.W."/>
            <person name="Kim Y.B."/>
            <person name="Kim Y."/>
        </authorList>
    </citation>
    <scope>NUCLEOTIDE SEQUENCE</scope>
    <source>
        <strain evidence="2">CBA3104</strain>
    </source>
</reference>
<keyword evidence="1" id="KW-0812">Transmembrane</keyword>
<gene>
    <name evidence="2" type="ORF">M4486_03810</name>
</gene>
<keyword evidence="1" id="KW-0472">Membrane</keyword>